<proteinExistence type="predicted"/>
<evidence type="ECO:0000313" key="2">
    <source>
        <dbReference type="EMBL" id="MDJ1480822.1"/>
    </source>
</evidence>
<dbReference type="GO" id="GO:0000012">
    <property type="term" value="P:single strand break repair"/>
    <property type="evidence" value="ECO:0007669"/>
    <property type="project" value="InterPro"/>
</dbReference>
<dbReference type="AlphaFoldDB" id="A0AAE3QK19"/>
<accession>A0AAE3QK19</accession>
<sequence>MMRKKQILDTSQDSQAAAQLEWLNLNTLAQVEFSSESPEYPIEEALEVEGGKGWRSALPGKQFIRIVFDIPQTIHKVFLLFEENVQARTQEFVLRYSSAGKEPFHTIVLQQYTFSPPHTTNQLEIYQVDLTNVQILELEILPDINTSNAFASLKKLKLSR</sequence>
<organism evidence="2 3">
    <name type="scientific">Xanthocytophaga flava</name>
    <dbReference type="NCBI Taxonomy" id="3048013"/>
    <lineage>
        <taxon>Bacteria</taxon>
        <taxon>Pseudomonadati</taxon>
        <taxon>Bacteroidota</taxon>
        <taxon>Cytophagia</taxon>
        <taxon>Cytophagales</taxon>
        <taxon>Rhodocytophagaceae</taxon>
        <taxon>Xanthocytophaga</taxon>
    </lineage>
</organism>
<dbReference type="RefSeq" id="WP_313977812.1">
    <property type="nucleotide sequence ID" value="NZ_JASJOS010000004.1"/>
</dbReference>
<comment type="caution">
    <text evidence="2">The sequence shown here is derived from an EMBL/GenBank/DDBJ whole genome shotgun (WGS) entry which is preliminary data.</text>
</comment>
<dbReference type="InterPro" id="IPR008979">
    <property type="entry name" value="Galactose-bd-like_sf"/>
</dbReference>
<dbReference type="EMBL" id="JASJOS010000004">
    <property type="protein sequence ID" value="MDJ1480822.1"/>
    <property type="molecule type" value="Genomic_DNA"/>
</dbReference>
<gene>
    <name evidence="2" type="ORF">QNI16_10040</name>
</gene>
<evidence type="ECO:0000313" key="3">
    <source>
        <dbReference type="Proteomes" id="UP001241110"/>
    </source>
</evidence>
<name>A0AAE3QK19_9BACT</name>
<reference evidence="2" key="1">
    <citation type="submission" date="2023-05" db="EMBL/GenBank/DDBJ databases">
        <authorList>
            <person name="Zhang X."/>
        </authorList>
    </citation>
    <scope>NUCLEOTIDE SEQUENCE</scope>
    <source>
        <strain evidence="2">YF14B1</strain>
    </source>
</reference>
<feature type="domain" description="DNA-repair protein Xrcc1 N-terminal" evidence="1">
    <location>
        <begin position="31"/>
        <end position="128"/>
    </location>
</feature>
<evidence type="ECO:0000259" key="1">
    <source>
        <dbReference type="Pfam" id="PF01834"/>
    </source>
</evidence>
<dbReference type="Proteomes" id="UP001241110">
    <property type="component" value="Unassembled WGS sequence"/>
</dbReference>
<dbReference type="SUPFAM" id="SSF49785">
    <property type="entry name" value="Galactose-binding domain-like"/>
    <property type="match status" value="1"/>
</dbReference>
<dbReference type="InterPro" id="IPR002706">
    <property type="entry name" value="Xrcc1_N"/>
</dbReference>
<dbReference type="GO" id="GO:0003684">
    <property type="term" value="F:damaged DNA binding"/>
    <property type="evidence" value="ECO:0007669"/>
    <property type="project" value="InterPro"/>
</dbReference>
<protein>
    <recommendedName>
        <fullName evidence="1">DNA-repair protein Xrcc1 N-terminal domain-containing protein</fullName>
    </recommendedName>
</protein>
<dbReference type="Pfam" id="PF01834">
    <property type="entry name" value="XRCC1_N"/>
    <property type="match status" value="1"/>
</dbReference>